<keyword evidence="1" id="KW-0479">Metal-binding</keyword>
<dbReference type="InterPro" id="IPR050659">
    <property type="entry name" value="Peptidase_M24B"/>
</dbReference>
<dbReference type="SUPFAM" id="SSF53092">
    <property type="entry name" value="Creatinase/prolidase N-terminal domain"/>
    <property type="match status" value="1"/>
</dbReference>
<evidence type="ECO:0000256" key="2">
    <source>
        <dbReference type="ARBA" id="ARBA00022801"/>
    </source>
</evidence>
<feature type="domain" description="Peptidase M24" evidence="3">
    <location>
        <begin position="145"/>
        <end position="348"/>
    </location>
</feature>
<proteinExistence type="predicted"/>
<keyword evidence="2" id="KW-0378">Hydrolase</keyword>
<dbReference type="Gene3D" id="3.90.230.10">
    <property type="entry name" value="Creatinase/methionine aminopeptidase superfamily"/>
    <property type="match status" value="1"/>
</dbReference>
<protein>
    <submittedName>
        <fullName evidence="5">Aminopeptidase YpdF (MP-, MA-, MS-, AP-, NP-specific)</fullName>
    </submittedName>
</protein>
<dbReference type="Pfam" id="PF00557">
    <property type="entry name" value="Peptidase_M24"/>
    <property type="match status" value="1"/>
</dbReference>
<feature type="domain" description="Creatinase N-terminal" evidence="4">
    <location>
        <begin position="4"/>
        <end position="138"/>
    </location>
</feature>
<dbReference type="InterPro" id="IPR000587">
    <property type="entry name" value="Creatinase_N"/>
</dbReference>
<evidence type="ECO:0000259" key="4">
    <source>
        <dbReference type="Pfam" id="PF01321"/>
    </source>
</evidence>
<dbReference type="CDD" id="cd01092">
    <property type="entry name" value="APP-like"/>
    <property type="match status" value="1"/>
</dbReference>
<dbReference type="SUPFAM" id="SSF55920">
    <property type="entry name" value="Creatinase/aminopeptidase"/>
    <property type="match status" value="1"/>
</dbReference>
<dbReference type="AlphaFoldDB" id="A0A3B0UYS4"/>
<dbReference type="InterPro" id="IPR000994">
    <property type="entry name" value="Pept_M24"/>
</dbReference>
<evidence type="ECO:0000256" key="1">
    <source>
        <dbReference type="ARBA" id="ARBA00022723"/>
    </source>
</evidence>
<dbReference type="GO" id="GO:0004177">
    <property type="term" value="F:aminopeptidase activity"/>
    <property type="evidence" value="ECO:0007669"/>
    <property type="project" value="UniProtKB-KW"/>
</dbReference>
<keyword evidence="5" id="KW-0645">Protease</keyword>
<dbReference type="PROSITE" id="PS00491">
    <property type="entry name" value="PROLINE_PEPTIDASE"/>
    <property type="match status" value="1"/>
</dbReference>
<keyword evidence="5" id="KW-0031">Aminopeptidase</keyword>
<accession>A0A3B0UYS4</accession>
<gene>
    <name evidence="5" type="ORF">MNBD_DELTA03-808</name>
</gene>
<dbReference type="PANTHER" id="PTHR46112">
    <property type="entry name" value="AMINOPEPTIDASE"/>
    <property type="match status" value="1"/>
</dbReference>
<organism evidence="5">
    <name type="scientific">hydrothermal vent metagenome</name>
    <dbReference type="NCBI Taxonomy" id="652676"/>
    <lineage>
        <taxon>unclassified sequences</taxon>
        <taxon>metagenomes</taxon>
        <taxon>ecological metagenomes</taxon>
    </lineage>
</organism>
<dbReference type="Gene3D" id="3.40.350.10">
    <property type="entry name" value="Creatinase/prolidase N-terminal domain"/>
    <property type="match status" value="1"/>
</dbReference>
<reference evidence="5" key="1">
    <citation type="submission" date="2018-06" db="EMBL/GenBank/DDBJ databases">
        <authorList>
            <person name="Zhirakovskaya E."/>
        </authorList>
    </citation>
    <scope>NUCLEOTIDE SEQUENCE</scope>
</reference>
<dbReference type="InterPro" id="IPR036005">
    <property type="entry name" value="Creatinase/aminopeptidase-like"/>
</dbReference>
<dbReference type="GO" id="GO:0046872">
    <property type="term" value="F:metal ion binding"/>
    <property type="evidence" value="ECO:0007669"/>
    <property type="project" value="UniProtKB-KW"/>
</dbReference>
<evidence type="ECO:0000259" key="3">
    <source>
        <dbReference type="Pfam" id="PF00557"/>
    </source>
</evidence>
<dbReference type="InterPro" id="IPR029149">
    <property type="entry name" value="Creatin/AminoP/Spt16_N"/>
</dbReference>
<dbReference type="EMBL" id="UOEX01000064">
    <property type="protein sequence ID" value="VAW33820.1"/>
    <property type="molecule type" value="Genomic_DNA"/>
</dbReference>
<sequence>MEKIKLVQARLRRRKLDAVLIGQPDNRLYLSGFNAPDYTINESSGFLLIPRAGQPFLLTDSRYTLQARQEAAGFEIRTYKGGLLPLLNKLLPRLAVKRLAFEPHYILYSQVLRLTKLCRKHHIELQGCENFIERLRVVKSQREIELIRQSVLLNEAVFQEILPTLRPHDTEIETAMRLENAMRAHGAERPSFETIVAAGPNGAKPHATPGQQQLGEGLPIIIDMGLILNNYCSDMTRSVILGTPETRTVEIFRLVRKAQLSGIKALRAGVSGREVDKAARSVISQAGFGDNFGHSLGHGVGIAVHEEPRLSPGSRKKLAAGMVVTVEPGIYIEGWGGVRLENMALVTDSGCEIFNQDRTFLDI</sequence>
<dbReference type="PANTHER" id="PTHR46112:SF8">
    <property type="entry name" value="CYTOPLASMIC PEPTIDASE PEPQ-RELATED"/>
    <property type="match status" value="1"/>
</dbReference>
<dbReference type="InterPro" id="IPR001131">
    <property type="entry name" value="Peptidase_M24B_aminopep-P_CS"/>
</dbReference>
<dbReference type="Pfam" id="PF01321">
    <property type="entry name" value="Creatinase_N"/>
    <property type="match status" value="1"/>
</dbReference>
<name>A0A3B0UYS4_9ZZZZ</name>
<evidence type="ECO:0000313" key="5">
    <source>
        <dbReference type="EMBL" id="VAW33820.1"/>
    </source>
</evidence>